<dbReference type="GO" id="GO:0022625">
    <property type="term" value="C:cytosolic large ribosomal subunit"/>
    <property type="evidence" value="ECO:0007669"/>
    <property type="project" value="TreeGrafter"/>
</dbReference>
<keyword evidence="2 5" id="KW-0694">RNA-binding</keyword>
<evidence type="ECO:0000259" key="6">
    <source>
        <dbReference type="Pfam" id="PF01386"/>
    </source>
</evidence>
<dbReference type="InterPro" id="IPR001021">
    <property type="entry name" value="Ribosomal_bL25_long"/>
</dbReference>
<feature type="domain" description="Large ribosomal subunit protein bL25 beta" evidence="7">
    <location>
        <begin position="102"/>
        <end position="182"/>
    </location>
</feature>
<proteinExistence type="inferred from homology"/>
<evidence type="ECO:0000256" key="1">
    <source>
        <dbReference type="ARBA" id="ARBA00022730"/>
    </source>
</evidence>
<dbReference type="InterPro" id="IPR020057">
    <property type="entry name" value="Ribosomal_bL25_b-dom"/>
</dbReference>
<evidence type="ECO:0000256" key="2">
    <source>
        <dbReference type="ARBA" id="ARBA00022884"/>
    </source>
</evidence>
<evidence type="ECO:0000259" key="7">
    <source>
        <dbReference type="Pfam" id="PF14693"/>
    </source>
</evidence>
<dbReference type="Gene3D" id="2.170.120.20">
    <property type="entry name" value="Ribosomal protein L25, beta domain"/>
    <property type="match status" value="1"/>
</dbReference>
<keyword evidence="4 5" id="KW-0687">Ribonucleoprotein</keyword>
<accession>A0A9D9EMD6</accession>
<name>A0A9D9EMD6_9SPIR</name>
<dbReference type="Gene3D" id="2.40.240.10">
    <property type="entry name" value="Ribosomal Protein L25, Chain P"/>
    <property type="match status" value="1"/>
</dbReference>
<comment type="subunit">
    <text evidence="5">Part of the 50S ribosomal subunit; part of the 5S rRNA/L5/L18/L25 subcomplex. Contacts the 5S rRNA. Binds to the 5S rRNA independently of L5 and L18.</text>
</comment>
<dbReference type="CDD" id="cd00495">
    <property type="entry name" value="Ribosomal_L25_TL5_CTC"/>
    <property type="match status" value="1"/>
</dbReference>
<dbReference type="Pfam" id="PF14693">
    <property type="entry name" value="Ribosomal_TL5_C"/>
    <property type="match status" value="1"/>
</dbReference>
<dbReference type="SUPFAM" id="SSF50715">
    <property type="entry name" value="Ribosomal protein L25-like"/>
    <property type="match status" value="1"/>
</dbReference>
<evidence type="ECO:0000256" key="5">
    <source>
        <dbReference type="HAMAP-Rule" id="MF_01334"/>
    </source>
</evidence>
<gene>
    <name evidence="5" type="primary">rplY</name>
    <name evidence="5" type="synonym">ctc</name>
    <name evidence="8" type="ORF">IAA96_01830</name>
</gene>
<reference evidence="8" key="2">
    <citation type="journal article" date="2021" name="PeerJ">
        <title>Extensive microbial diversity within the chicken gut microbiome revealed by metagenomics and culture.</title>
        <authorList>
            <person name="Gilroy R."/>
            <person name="Ravi A."/>
            <person name="Getino M."/>
            <person name="Pursley I."/>
            <person name="Horton D.L."/>
            <person name="Alikhan N.F."/>
            <person name="Baker D."/>
            <person name="Gharbi K."/>
            <person name="Hall N."/>
            <person name="Watson M."/>
            <person name="Adriaenssens E.M."/>
            <person name="Foster-Nyarko E."/>
            <person name="Jarju S."/>
            <person name="Secka A."/>
            <person name="Antonio M."/>
            <person name="Oren A."/>
            <person name="Chaudhuri R.R."/>
            <person name="La Ragione R."/>
            <person name="Hildebrand F."/>
            <person name="Pallen M.J."/>
        </authorList>
    </citation>
    <scope>NUCLEOTIDE SEQUENCE</scope>
    <source>
        <strain evidence="8">B3-4054</strain>
    </source>
</reference>
<protein>
    <recommendedName>
        <fullName evidence="5">Large ribosomal subunit protein bL25</fullName>
    </recommendedName>
    <alternativeName>
        <fullName evidence="5">General stress protein CTC</fullName>
    </alternativeName>
</protein>
<dbReference type="PANTHER" id="PTHR33284">
    <property type="entry name" value="RIBOSOMAL PROTEIN L25/GLN-TRNA SYNTHETASE, ANTI-CODON-BINDING DOMAIN-CONTAINING PROTEIN"/>
    <property type="match status" value="1"/>
</dbReference>
<dbReference type="InterPro" id="IPR037121">
    <property type="entry name" value="Ribosomal_bL25_C"/>
</dbReference>
<evidence type="ECO:0000313" key="8">
    <source>
        <dbReference type="EMBL" id="MBO8449827.1"/>
    </source>
</evidence>
<dbReference type="NCBIfam" id="TIGR00731">
    <property type="entry name" value="bL25_bact_ctc"/>
    <property type="match status" value="1"/>
</dbReference>
<dbReference type="HAMAP" id="MF_01334">
    <property type="entry name" value="Ribosomal_bL25_CTC"/>
    <property type="match status" value="1"/>
</dbReference>
<comment type="function">
    <text evidence="5">This is one of the proteins that binds to the 5S RNA in the ribosome where it forms part of the central protuberance.</text>
</comment>
<reference evidence="8" key="1">
    <citation type="submission" date="2020-10" db="EMBL/GenBank/DDBJ databases">
        <authorList>
            <person name="Gilroy R."/>
        </authorList>
    </citation>
    <scope>NUCLEOTIDE SEQUENCE</scope>
    <source>
        <strain evidence="8">B3-4054</strain>
    </source>
</reference>
<comment type="caution">
    <text evidence="8">The sequence shown here is derived from an EMBL/GenBank/DDBJ whole genome shotgun (WGS) entry which is preliminary data.</text>
</comment>
<dbReference type="GO" id="GO:0008097">
    <property type="term" value="F:5S rRNA binding"/>
    <property type="evidence" value="ECO:0007669"/>
    <property type="project" value="InterPro"/>
</dbReference>
<feature type="domain" description="Large ribosomal subunit protein bL25 L25" evidence="6">
    <location>
        <begin position="6"/>
        <end position="93"/>
    </location>
</feature>
<sequence length="205" mass="22229">MDRKVLSARIRKEKGKSAAKHLRAEGRLPAVIYDGKGVSTPIDVLESDFGKLFHQITRTTTIDIKLDDGRDVIAFVKDVQHDLVSDRVRHVDFYEVEAGKMIRTKIRVRVTGAPDAVRLGGVLETGVPEIEIECLPKALPERVAVDVTDLGLNETIFVKDLQLGEGVKILTHGDVSIASVKHVRSNVSEETAGEAGAGEEAAAAT</sequence>
<evidence type="ECO:0000313" key="9">
    <source>
        <dbReference type="Proteomes" id="UP000823616"/>
    </source>
</evidence>
<dbReference type="InterPro" id="IPR029751">
    <property type="entry name" value="Ribosomal_L25_dom"/>
</dbReference>
<dbReference type="Proteomes" id="UP000823616">
    <property type="component" value="Unassembled WGS sequence"/>
</dbReference>
<dbReference type="GO" id="GO:0006412">
    <property type="term" value="P:translation"/>
    <property type="evidence" value="ECO:0007669"/>
    <property type="project" value="UniProtKB-UniRule"/>
</dbReference>
<dbReference type="InterPro" id="IPR020930">
    <property type="entry name" value="Ribosomal_uL5_bac-type"/>
</dbReference>
<dbReference type="AlphaFoldDB" id="A0A9D9EMD6"/>
<dbReference type="InterPro" id="IPR020056">
    <property type="entry name" value="Rbsml_bL25/Gln-tRNA_synth_N"/>
</dbReference>
<evidence type="ECO:0000256" key="3">
    <source>
        <dbReference type="ARBA" id="ARBA00022980"/>
    </source>
</evidence>
<keyword evidence="1 5" id="KW-0699">rRNA-binding</keyword>
<dbReference type="GO" id="GO:0003735">
    <property type="term" value="F:structural constituent of ribosome"/>
    <property type="evidence" value="ECO:0007669"/>
    <property type="project" value="InterPro"/>
</dbReference>
<keyword evidence="3 5" id="KW-0689">Ribosomal protein</keyword>
<evidence type="ECO:0000256" key="4">
    <source>
        <dbReference type="ARBA" id="ARBA00023274"/>
    </source>
</evidence>
<dbReference type="PANTHER" id="PTHR33284:SF1">
    <property type="entry name" value="RIBOSOMAL PROTEIN L25_GLN-TRNA SYNTHETASE, ANTI-CODON-BINDING DOMAIN-CONTAINING PROTEIN"/>
    <property type="match status" value="1"/>
</dbReference>
<comment type="similarity">
    <text evidence="5">Belongs to the bacterial ribosomal protein bL25 family. CTC subfamily.</text>
</comment>
<organism evidence="8 9">
    <name type="scientific">Candidatus Avitreponema avistercoris</name>
    <dbReference type="NCBI Taxonomy" id="2840705"/>
    <lineage>
        <taxon>Bacteria</taxon>
        <taxon>Pseudomonadati</taxon>
        <taxon>Spirochaetota</taxon>
        <taxon>Spirochaetia</taxon>
        <taxon>Spirochaetales</taxon>
        <taxon>Candidatus Avitreponema</taxon>
    </lineage>
</organism>
<dbReference type="Pfam" id="PF01386">
    <property type="entry name" value="Ribosomal_L25p"/>
    <property type="match status" value="1"/>
</dbReference>
<dbReference type="EMBL" id="JADIMS010000032">
    <property type="protein sequence ID" value="MBO8449827.1"/>
    <property type="molecule type" value="Genomic_DNA"/>
</dbReference>
<dbReference type="InterPro" id="IPR011035">
    <property type="entry name" value="Ribosomal_bL25/Gln-tRNA_synth"/>
</dbReference>